<reference evidence="1" key="1">
    <citation type="journal article" date="2009" name="Plant Mol. Biol.">
        <title>Insights into corn genes derived from large-scale cDNA sequencing.</title>
        <authorList>
            <person name="Alexandrov N.N."/>
            <person name="Brover V.V."/>
            <person name="Freidin S."/>
            <person name="Troukhan M.E."/>
            <person name="Tatarinova T.V."/>
            <person name="Zhang H."/>
            <person name="Swaller T.J."/>
            <person name="Lu Y.P."/>
            <person name="Bouck J."/>
            <person name="Flavell R.B."/>
            <person name="Feldmann K.A."/>
        </authorList>
    </citation>
    <scope>NUCLEOTIDE SEQUENCE</scope>
</reference>
<evidence type="ECO:0000313" key="1">
    <source>
        <dbReference type="EMBL" id="ACG24305.1"/>
    </source>
</evidence>
<name>B6SHH2_MAIZE</name>
<sequence length="64" mass="7074">MRNSHELCQSRSSDDGVVPAVEARHLEPQELSSVILWGPEGDGHVDVPERLLPFSRHDAKEGSI</sequence>
<proteinExistence type="evidence at transcript level"/>
<dbReference type="EMBL" id="EU952187">
    <property type="protein sequence ID" value="ACG24305.1"/>
    <property type="molecule type" value="mRNA"/>
</dbReference>
<organism evidence="1">
    <name type="scientific">Zea mays</name>
    <name type="common">Maize</name>
    <dbReference type="NCBI Taxonomy" id="4577"/>
    <lineage>
        <taxon>Eukaryota</taxon>
        <taxon>Viridiplantae</taxon>
        <taxon>Streptophyta</taxon>
        <taxon>Embryophyta</taxon>
        <taxon>Tracheophyta</taxon>
        <taxon>Spermatophyta</taxon>
        <taxon>Magnoliopsida</taxon>
        <taxon>Liliopsida</taxon>
        <taxon>Poales</taxon>
        <taxon>Poaceae</taxon>
        <taxon>PACMAD clade</taxon>
        <taxon>Panicoideae</taxon>
        <taxon>Andropogonodae</taxon>
        <taxon>Andropogoneae</taxon>
        <taxon>Tripsacinae</taxon>
        <taxon>Zea</taxon>
    </lineage>
</organism>
<dbReference type="AlphaFoldDB" id="B6SHH2"/>
<protein>
    <submittedName>
        <fullName evidence="1">Uncharacterized protein</fullName>
    </submittedName>
</protein>
<accession>B6SHH2</accession>